<organism evidence="1 2">
    <name type="scientific">Gigaspora margarita</name>
    <dbReference type="NCBI Taxonomy" id="4874"/>
    <lineage>
        <taxon>Eukaryota</taxon>
        <taxon>Fungi</taxon>
        <taxon>Fungi incertae sedis</taxon>
        <taxon>Mucoromycota</taxon>
        <taxon>Glomeromycotina</taxon>
        <taxon>Glomeromycetes</taxon>
        <taxon>Diversisporales</taxon>
        <taxon>Gigasporaceae</taxon>
        <taxon>Gigaspora</taxon>
    </lineage>
</organism>
<accession>A0ABN7VLC8</accession>
<proteinExistence type="predicted"/>
<keyword evidence="2" id="KW-1185">Reference proteome</keyword>
<gene>
    <name evidence="1" type="ORF">GMARGA_LOCUS19975</name>
</gene>
<sequence length="58" mass="6311">DGNLTITSNTVESGRAVTSTTTDITTAAETLVISEARQRIIELEAENCDLKDKIQMLE</sequence>
<comment type="caution">
    <text evidence="1">The sequence shown here is derived from an EMBL/GenBank/DDBJ whole genome shotgun (WGS) entry which is preliminary data.</text>
</comment>
<evidence type="ECO:0000313" key="1">
    <source>
        <dbReference type="EMBL" id="CAG8782822.1"/>
    </source>
</evidence>
<evidence type="ECO:0000313" key="2">
    <source>
        <dbReference type="Proteomes" id="UP000789901"/>
    </source>
</evidence>
<name>A0ABN7VLC8_GIGMA</name>
<feature type="non-terminal residue" evidence="1">
    <location>
        <position position="1"/>
    </location>
</feature>
<dbReference type="EMBL" id="CAJVQB010017123">
    <property type="protein sequence ID" value="CAG8782822.1"/>
    <property type="molecule type" value="Genomic_DNA"/>
</dbReference>
<reference evidence="1 2" key="1">
    <citation type="submission" date="2021-06" db="EMBL/GenBank/DDBJ databases">
        <authorList>
            <person name="Kallberg Y."/>
            <person name="Tangrot J."/>
            <person name="Rosling A."/>
        </authorList>
    </citation>
    <scope>NUCLEOTIDE SEQUENCE [LARGE SCALE GENOMIC DNA]</scope>
    <source>
        <strain evidence="1 2">120-4 pot B 10/14</strain>
    </source>
</reference>
<dbReference type="Proteomes" id="UP000789901">
    <property type="component" value="Unassembled WGS sequence"/>
</dbReference>
<protein>
    <submittedName>
        <fullName evidence="1">26112_t:CDS:1</fullName>
    </submittedName>
</protein>